<dbReference type="InterPro" id="IPR037066">
    <property type="entry name" value="Plug_dom_sf"/>
</dbReference>
<name>A0A2T5G1X9_9SPHN</name>
<feature type="domain" description="TonB-dependent receptor plug" evidence="13">
    <location>
        <begin position="79"/>
        <end position="177"/>
    </location>
</feature>
<evidence type="ECO:0000256" key="4">
    <source>
        <dbReference type="ARBA" id="ARBA00022452"/>
    </source>
</evidence>
<dbReference type="GO" id="GO:0009279">
    <property type="term" value="C:cell outer membrane"/>
    <property type="evidence" value="ECO:0007669"/>
    <property type="project" value="UniProtKB-SubCell"/>
</dbReference>
<dbReference type="GO" id="GO:0015344">
    <property type="term" value="F:siderophore uptake transmembrane transporter activity"/>
    <property type="evidence" value="ECO:0007669"/>
    <property type="project" value="TreeGrafter"/>
</dbReference>
<dbReference type="InterPro" id="IPR039426">
    <property type="entry name" value="TonB-dep_rcpt-like"/>
</dbReference>
<evidence type="ECO:0000259" key="12">
    <source>
        <dbReference type="Pfam" id="PF00593"/>
    </source>
</evidence>
<organism evidence="14 15">
    <name type="scientific">Sphingomonas oleivorans</name>
    <dbReference type="NCBI Taxonomy" id="1735121"/>
    <lineage>
        <taxon>Bacteria</taxon>
        <taxon>Pseudomonadati</taxon>
        <taxon>Pseudomonadota</taxon>
        <taxon>Alphaproteobacteria</taxon>
        <taxon>Sphingomonadales</taxon>
        <taxon>Sphingomonadaceae</taxon>
        <taxon>Sphingomonas</taxon>
    </lineage>
</organism>
<dbReference type="InterPro" id="IPR010105">
    <property type="entry name" value="TonB_sidphr_rcpt"/>
</dbReference>
<evidence type="ECO:0000313" key="14">
    <source>
        <dbReference type="EMBL" id="PTQ13167.1"/>
    </source>
</evidence>
<dbReference type="Gene3D" id="2.40.170.20">
    <property type="entry name" value="TonB-dependent receptor, beta-barrel domain"/>
    <property type="match status" value="1"/>
</dbReference>
<evidence type="ECO:0000256" key="10">
    <source>
        <dbReference type="PROSITE-ProRule" id="PRU01360"/>
    </source>
</evidence>
<keyword evidence="15" id="KW-1185">Reference proteome</keyword>
<feature type="domain" description="TonB-dependent receptor-like beta-barrel" evidence="12">
    <location>
        <begin position="346"/>
        <end position="698"/>
    </location>
</feature>
<dbReference type="CDD" id="cd01347">
    <property type="entry name" value="ligand_gated_channel"/>
    <property type="match status" value="1"/>
</dbReference>
<keyword evidence="7 10" id="KW-0472">Membrane</keyword>
<evidence type="ECO:0000256" key="2">
    <source>
        <dbReference type="ARBA" id="ARBA00009810"/>
    </source>
</evidence>
<dbReference type="AlphaFoldDB" id="A0A2T5G1X9"/>
<evidence type="ECO:0000256" key="11">
    <source>
        <dbReference type="RuleBase" id="RU003357"/>
    </source>
</evidence>
<evidence type="ECO:0000313" key="15">
    <source>
        <dbReference type="Proteomes" id="UP000244162"/>
    </source>
</evidence>
<dbReference type="Pfam" id="PF00593">
    <property type="entry name" value="TonB_dep_Rec_b-barrel"/>
    <property type="match status" value="1"/>
</dbReference>
<keyword evidence="9 10" id="KW-0998">Cell outer membrane</keyword>
<dbReference type="InterPro" id="IPR012910">
    <property type="entry name" value="Plug_dom"/>
</dbReference>
<dbReference type="PROSITE" id="PS52016">
    <property type="entry name" value="TONB_DEPENDENT_REC_3"/>
    <property type="match status" value="1"/>
</dbReference>
<evidence type="ECO:0000256" key="5">
    <source>
        <dbReference type="ARBA" id="ARBA00022692"/>
    </source>
</evidence>
<keyword evidence="8 14" id="KW-0675">Receptor</keyword>
<proteinExistence type="inferred from homology"/>
<dbReference type="SUPFAM" id="SSF56935">
    <property type="entry name" value="Porins"/>
    <property type="match status" value="1"/>
</dbReference>
<dbReference type="InterPro" id="IPR000531">
    <property type="entry name" value="Beta-barrel_TonB"/>
</dbReference>
<evidence type="ECO:0000256" key="1">
    <source>
        <dbReference type="ARBA" id="ARBA00004571"/>
    </source>
</evidence>
<evidence type="ECO:0000259" key="13">
    <source>
        <dbReference type="Pfam" id="PF07715"/>
    </source>
</evidence>
<reference evidence="14 15" key="1">
    <citation type="submission" date="2017-09" db="EMBL/GenBank/DDBJ databases">
        <title>Sphingomonas panjinensis sp.nov., isolated from oil-contaminated soil.</title>
        <authorList>
            <person name="Wang L."/>
            <person name="Chen L."/>
        </authorList>
    </citation>
    <scope>NUCLEOTIDE SEQUENCE [LARGE SCALE GENOMIC DNA]</scope>
    <source>
        <strain evidence="14 15">FW-11</strain>
    </source>
</reference>
<keyword evidence="6 11" id="KW-0798">TonB box</keyword>
<dbReference type="GO" id="GO:0038023">
    <property type="term" value="F:signaling receptor activity"/>
    <property type="evidence" value="ECO:0007669"/>
    <property type="project" value="InterPro"/>
</dbReference>
<evidence type="ECO:0000256" key="3">
    <source>
        <dbReference type="ARBA" id="ARBA00022448"/>
    </source>
</evidence>
<keyword evidence="5 10" id="KW-0812">Transmembrane</keyword>
<dbReference type="Pfam" id="PF07715">
    <property type="entry name" value="Plug"/>
    <property type="match status" value="1"/>
</dbReference>
<accession>A0A2T5G1X9</accession>
<dbReference type="NCBIfam" id="TIGR01783">
    <property type="entry name" value="TonB-siderophor"/>
    <property type="match status" value="1"/>
</dbReference>
<evidence type="ECO:0000256" key="8">
    <source>
        <dbReference type="ARBA" id="ARBA00023170"/>
    </source>
</evidence>
<keyword evidence="3 10" id="KW-0813">Transport</keyword>
<gene>
    <name evidence="14" type="ORF">CLG96_03300</name>
</gene>
<dbReference type="EMBL" id="NWBU01000004">
    <property type="protein sequence ID" value="PTQ13167.1"/>
    <property type="molecule type" value="Genomic_DNA"/>
</dbReference>
<dbReference type="PANTHER" id="PTHR32552">
    <property type="entry name" value="FERRICHROME IRON RECEPTOR-RELATED"/>
    <property type="match status" value="1"/>
</dbReference>
<dbReference type="InterPro" id="IPR036942">
    <property type="entry name" value="Beta-barrel_TonB_sf"/>
</dbReference>
<protein>
    <submittedName>
        <fullName evidence="14">TonB-dependent siderophore receptor</fullName>
    </submittedName>
</protein>
<dbReference type="PANTHER" id="PTHR32552:SF82">
    <property type="entry name" value="FCUA PROTEIN"/>
    <property type="match status" value="1"/>
</dbReference>
<dbReference type="Gene3D" id="2.170.130.10">
    <property type="entry name" value="TonB-dependent receptor, plug domain"/>
    <property type="match status" value="1"/>
</dbReference>
<evidence type="ECO:0000256" key="7">
    <source>
        <dbReference type="ARBA" id="ARBA00023136"/>
    </source>
</evidence>
<keyword evidence="4 10" id="KW-1134">Transmembrane beta strand</keyword>
<comment type="caution">
    <text evidence="14">The sequence shown here is derived from an EMBL/GenBank/DDBJ whole genome shotgun (WGS) entry which is preliminary data.</text>
</comment>
<comment type="similarity">
    <text evidence="2 10 11">Belongs to the TonB-dependent receptor family.</text>
</comment>
<dbReference type="Proteomes" id="UP000244162">
    <property type="component" value="Unassembled WGS sequence"/>
</dbReference>
<dbReference type="GO" id="GO:0015891">
    <property type="term" value="P:siderophore transport"/>
    <property type="evidence" value="ECO:0007669"/>
    <property type="project" value="InterPro"/>
</dbReference>
<evidence type="ECO:0000256" key="9">
    <source>
        <dbReference type="ARBA" id="ARBA00023237"/>
    </source>
</evidence>
<sequence length="728" mass="78473">MNIANANKSHYLMSHSLGGCMKYKDLAVSFAALAIPMAAQAQQQGGDVALEEIIVTADRPESFGADLVQVGTFRNARIIDVPLTVNVVPQELIRSQAVAGIYDALRNTAGVSRSQLNGSTYDNIAVRGILVENRTSYRLNGSLPTINLVDLPLENKERVEVLKGVGALYYGFAPPSGIINLVTKRATRDVTQFTSSLTDHGAVAATADISRRITDNFGLRFNGAAGIVQTGVDRVDGDRYVAALAADWDVSEAVSVKLDLEHVAKDVTETAAIQLPAAGSPLVPPAMSGAINLPPLPDPRLNLGGHDLRYDAWATNVLGRVDVRLSPQFALTVEGGQAITERDRDFSQFESLDLRPGSPGFGNGTLRIFRTRDQRYRNRNARTELVGAFATGPVAHNLIVGATSNWRFQNGRNATQVTAVQNYFTPRDVQVAEPGAFTLAPLNVRDRGVYVVDRAKLGPIELLGGLRYSEYRSRSTAANGSVTRFSLKRWTPSVGAIVKPSERTSLYATYLEGLEEGGTAPINNANGGEVLPPAVSKQYELGVKGEALAGVIFQLAGFEISRPFAFTDPVDNMFKLAGRSRYRGIEASVTGEILRTLSVYASGQYLDAEVRRAAPATLIGREPENTPKWTGSLYAEYRPTVLEGFAIGGGAFYVGRRAVNALNQAFVDGYTTFSASARYTIRGIGAEGLTLQLNADNLTDKRYWSTAGNNLLGVGLPRQIKLTTRIGL</sequence>
<comment type="subcellular location">
    <subcellularLocation>
        <location evidence="1 10">Cell outer membrane</location>
        <topology evidence="1 10">Multi-pass membrane protein</topology>
    </subcellularLocation>
</comment>
<evidence type="ECO:0000256" key="6">
    <source>
        <dbReference type="ARBA" id="ARBA00023077"/>
    </source>
</evidence>